<keyword evidence="5" id="KW-0687">Ribonucleoprotein</keyword>
<reference evidence="9" key="1">
    <citation type="submission" date="2021-02" db="EMBL/GenBank/DDBJ databases">
        <authorList>
            <person name="Nowell W R."/>
        </authorList>
    </citation>
    <scope>NUCLEOTIDE SEQUENCE</scope>
</reference>
<evidence type="ECO:0000256" key="4">
    <source>
        <dbReference type="ARBA" id="ARBA00022980"/>
    </source>
</evidence>
<dbReference type="EMBL" id="CAJOBA010027061">
    <property type="protein sequence ID" value="CAF3939205.1"/>
    <property type="molecule type" value="Genomic_DNA"/>
</dbReference>
<dbReference type="Proteomes" id="UP000677228">
    <property type="component" value="Unassembled WGS sequence"/>
</dbReference>
<keyword evidence="4" id="KW-0689">Ribosomal protein</keyword>
<name>A0A8S2EGZ6_9BILA</name>
<dbReference type="Gene3D" id="3.30.1230.20">
    <property type="match status" value="1"/>
</dbReference>
<comment type="caution">
    <text evidence="9">The sequence shown here is derived from an EMBL/GenBank/DDBJ whole genome shotgun (WGS) entry which is preliminary data.</text>
</comment>
<evidence type="ECO:0000256" key="8">
    <source>
        <dbReference type="SAM" id="Phobius"/>
    </source>
</evidence>
<accession>A0A8S2EGZ6</accession>
<evidence type="ECO:0000256" key="7">
    <source>
        <dbReference type="ARBA" id="ARBA00035451"/>
    </source>
</evidence>
<dbReference type="FunFam" id="3.30.1230.20:FF:000001">
    <property type="entry name" value="40S ribosomal protein S21"/>
    <property type="match status" value="1"/>
</dbReference>
<dbReference type="AlphaFoldDB" id="A0A8S2EGZ6"/>
<keyword evidence="8" id="KW-1133">Transmembrane helix</keyword>
<organism evidence="9 11">
    <name type="scientific">Didymodactylos carnosus</name>
    <dbReference type="NCBI Taxonomy" id="1234261"/>
    <lineage>
        <taxon>Eukaryota</taxon>
        <taxon>Metazoa</taxon>
        <taxon>Spiralia</taxon>
        <taxon>Gnathifera</taxon>
        <taxon>Rotifera</taxon>
        <taxon>Eurotatoria</taxon>
        <taxon>Bdelloidea</taxon>
        <taxon>Philodinida</taxon>
        <taxon>Philodinidae</taxon>
        <taxon>Didymodactylos</taxon>
    </lineage>
</organism>
<evidence type="ECO:0000256" key="2">
    <source>
        <dbReference type="ARBA" id="ARBA00004514"/>
    </source>
</evidence>
<dbReference type="GO" id="GO:1990904">
    <property type="term" value="C:ribonucleoprotein complex"/>
    <property type="evidence" value="ECO:0007669"/>
    <property type="project" value="UniProtKB-KW"/>
</dbReference>
<proteinExistence type="inferred from homology"/>
<evidence type="ECO:0000313" key="9">
    <source>
        <dbReference type="EMBL" id="CAF1142281.1"/>
    </source>
</evidence>
<evidence type="ECO:0000256" key="6">
    <source>
        <dbReference type="ARBA" id="ARBA00035150"/>
    </source>
</evidence>
<keyword evidence="8" id="KW-0472">Membrane</keyword>
<dbReference type="GO" id="GO:0003735">
    <property type="term" value="F:structural constituent of ribosome"/>
    <property type="evidence" value="ECO:0007669"/>
    <property type="project" value="InterPro"/>
</dbReference>
<feature type="non-terminal residue" evidence="9">
    <location>
        <position position="1"/>
    </location>
</feature>
<dbReference type="InterPro" id="IPR001931">
    <property type="entry name" value="Ribosomal_eS21"/>
</dbReference>
<sequence length="257" mass="28766">VNEIMIMILVWTVVMGGILIIIRQVHIDQSPHDAAIVAKLSSSEINENAILNKNLLQKQLPQFRSTNGTITGLLEVTKRLSECGVYRLAEWYKFYQILITLPLGANECEKSFSALTRIKTKLRNRLENHTLETTVKYAIMKLYMNNDDTDYIVSNFYANLTTARSRNPSTTCVDTQVELYIPRKCSPSNTIIAGKDHAAIQLDIADIDQQTGLITGKSRTYAICGSIRMMGESDDSITRMALRGGLLAINFSANDNK</sequence>
<dbReference type="InterPro" id="IPR038579">
    <property type="entry name" value="Ribosomal_eS21_sf"/>
</dbReference>
<evidence type="ECO:0000256" key="3">
    <source>
        <dbReference type="ARBA" id="ARBA00010228"/>
    </source>
</evidence>
<evidence type="ECO:0000313" key="11">
    <source>
        <dbReference type="Proteomes" id="UP000677228"/>
    </source>
</evidence>
<protein>
    <recommendedName>
        <fullName evidence="6">Small ribosomal subunit protein eS21</fullName>
    </recommendedName>
    <alternativeName>
        <fullName evidence="7">40S ribosomal protein S21</fullName>
    </alternativeName>
</protein>
<dbReference type="GO" id="GO:0006412">
    <property type="term" value="P:translation"/>
    <property type="evidence" value="ECO:0007669"/>
    <property type="project" value="InterPro"/>
</dbReference>
<comment type="subcellular location">
    <subcellularLocation>
        <location evidence="2">Cytoplasm</location>
        <location evidence="2">Cytosol</location>
    </subcellularLocation>
    <subcellularLocation>
        <location evidence="1">Rough endoplasmic reticulum</location>
    </subcellularLocation>
</comment>
<dbReference type="EMBL" id="CAJNOK010011527">
    <property type="protein sequence ID" value="CAF1142281.1"/>
    <property type="molecule type" value="Genomic_DNA"/>
</dbReference>
<dbReference type="Pfam" id="PF01249">
    <property type="entry name" value="Ribosomal_S21e"/>
    <property type="match status" value="1"/>
</dbReference>
<evidence type="ECO:0000256" key="1">
    <source>
        <dbReference type="ARBA" id="ARBA00004427"/>
    </source>
</evidence>
<evidence type="ECO:0000256" key="5">
    <source>
        <dbReference type="ARBA" id="ARBA00023274"/>
    </source>
</evidence>
<dbReference type="PANTHER" id="PTHR10442">
    <property type="entry name" value="40S RIBOSOMAL PROTEIN S21"/>
    <property type="match status" value="1"/>
</dbReference>
<feature type="transmembrane region" description="Helical" evidence="8">
    <location>
        <begin position="6"/>
        <end position="22"/>
    </location>
</feature>
<dbReference type="Proteomes" id="UP000682733">
    <property type="component" value="Unassembled WGS sequence"/>
</dbReference>
<evidence type="ECO:0000313" key="10">
    <source>
        <dbReference type="EMBL" id="CAF3939205.1"/>
    </source>
</evidence>
<keyword evidence="8" id="KW-0812">Transmembrane</keyword>
<gene>
    <name evidence="9" type="ORF">OVA965_LOCUS21187</name>
    <name evidence="10" type="ORF">TMI583_LOCUS21772</name>
</gene>
<dbReference type="GO" id="GO:0005791">
    <property type="term" value="C:rough endoplasmic reticulum"/>
    <property type="evidence" value="ECO:0007669"/>
    <property type="project" value="UniProtKB-SubCell"/>
</dbReference>
<dbReference type="GO" id="GO:0022626">
    <property type="term" value="C:cytosolic ribosome"/>
    <property type="evidence" value="ECO:0007669"/>
    <property type="project" value="UniProtKB-ARBA"/>
</dbReference>
<comment type="similarity">
    <text evidence="3">Belongs to the eukaryotic ribosomal protein eS21 family.</text>
</comment>